<dbReference type="Proteomes" id="UP000091857">
    <property type="component" value="Chromosome 16"/>
</dbReference>
<keyword evidence="5 7" id="KW-0732">Signal</keyword>
<feature type="signal peptide" evidence="7">
    <location>
        <begin position="1"/>
        <end position="22"/>
    </location>
</feature>
<dbReference type="Gramene" id="Manes.16G100300.4.v8.1">
    <property type="protein sequence ID" value="Manes.16G100300.4.v8.1.CDS"/>
    <property type="gene ID" value="Manes.16G100300.v8.1"/>
</dbReference>
<comment type="similarity">
    <text evidence="2 7">Belongs to the plant cysteine rich small secretory peptide family. Epidermal patterning factor subfamily.</text>
</comment>
<dbReference type="STRING" id="3983.A0A251J078"/>
<reference evidence="8 9" key="1">
    <citation type="submission" date="2016-02" db="EMBL/GenBank/DDBJ databases">
        <title>WGS assembly of Manihot esculenta.</title>
        <authorList>
            <person name="Bredeson J.V."/>
            <person name="Prochnik S.E."/>
            <person name="Lyons J.B."/>
            <person name="Schmutz J."/>
            <person name="Grimwood J."/>
            <person name="Vrebalov J."/>
            <person name="Bart R.S."/>
            <person name="Amuge T."/>
            <person name="Ferguson M.E."/>
            <person name="Green R."/>
            <person name="Putnam N."/>
            <person name="Stites J."/>
            <person name="Rounsley S."/>
            <person name="Rokhsar D.S."/>
        </authorList>
    </citation>
    <scope>NUCLEOTIDE SEQUENCE [LARGE SCALE GENOMIC DNA]</scope>
    <source>
        <strain evidence="9">cv. AM560-2</strain>
        <tissue evidence="8">Leaf</tissue>
    </source>
</reference>
<comment type="function">
    <text evidence="7">Controls stomatal patterning.</text>
</comment>
<organism evidence="8 9">
    <name type="scientific">Manihot esculenta</name>
    <name type="common">Cassava</name>
    <name type="synonym">Jatropha manihot</name>
    <dbReference type="NCBI Taxonomy" id="3983"/>
    <lineage>
        <taxon>Eukaryota</taxon>
        <taxon>Viridiplantae</taxon>
        <taxon>Streptophyta</taxon>
        <taxon>Embryophyta</taxon>
        <taxon>Tracheophyta</taxon>
        <taxon>Spermatophyta</taxon>
        <taxon>Magnoliopsida</taxon>
        <taxon>eudicotyledons</taxon>
        <taxon>Gunneridae</taxon>
        <taxon>Pentapetalae</taxon>
        <taxon>rosids</taxon>
        <taxon>fabids</taxon>
        <taxon>Malpighiales</taxon>
        <taxon>Euphorbiaceae</taxon>
        <taxon>Crotonoideae</taxon>
        <taxon>Manihoteae</taxon>
        <taxon>Manihot</taxon>
    </lineage>
</organism>
<gene>
    <name evidence="8" type="ORF">MANES_16G100300</name>
</gene>
<evidence type="ECO:0000256" key="1">
    <source>
        <dbReference type="ARBA" id="ARBA00004613"/>
    </source>
</evidence>
<dbReference type="AlphaFoldDB" id="A0A251J078"/>
<keyword evidence="9" id="KW-1185">Reference proteome</keyword>
<sequence>MKRRMCCFLMATLQIITCYSVASWHFASHDRVPQQGQIPQFLQDAFGPDQGIKSKEGRAYGSEQIYRGLSRLGSRPPNCEHKCGGCTPCNAIQIPATNDHKRLEYANYEPEGWKCKCGTAFFNP</sequence>
<dbReference type="EMBL" id="CM004402">
    <property type="protein sequence ID" value="OAY27108.1"/>
    <property type="molecule type" value="Genomic_DNA"/>
</dbReference>
<dbReference type="PANTHER" id="PTHR33109:SF74">
    <property type="entry name" value="EPIDERMAL PATTERNING FACTOR-LIKE PROTEIN"/>
    <property type="match status" value="1"/>
</dbReference>
<evidence type="ECO:0000313" key="8">
    <source>
        <dbReference type="EMBL" id="OAY27110.1"/>
    </source>
</evidence>
<dbReference type="EMBL" id="CM004402">
    <property type="protein sequence ID" value="OAY27110.1"/>
    <property type="molecule type" value="Genomic_DNA"/>
</dbReference>
<evidence type="ECO:0000256" key="3">
    <source>
        <dbReference type="ARBA" id="ARBA00022473"/>
    </source>
</evidence>
<evidence type="ECO:0000256" key="4">
    <source>
        <dbReference type="ARBA" id="ARBA00022525"/>
    </source>
</evidence>
<keyword evidence="3 7" id="KW-0217">Developmental protein</keyword>
<evidence type="ECO:0000256" key="7">
    <source>
        <dbReference type="RuleBase" id="RU367102"/>
    </source>
</evidence>
<evidence type="ECO:0000256" key="2">
    <source>
        <dbReference type="ARBA" id="ARBA00008127"/>
    </source>
</evidence>
<dbReference type="PANTHER" id="PTHR33109">
    <property type="entry name" value="EPIDERMAL PATTERNING FACTOR-LIKE PROTEIN 4"/>
    <property type="match status" value="1"/>
</dbReference>
<evidence type="ECO:0000256" key="6">
    <source>
        <dbReference type="ARBA" id="ARBA00023157"/>
    </source>
</evidence>
<name>A0A251J078_MANES</name>
<protein>
    <recommendedName>
        <fullName evidence="7">Epidermal patterning factor-like protein</fullName>
    </recommendedName>
</protein>
<dbReference type="InterPro" id="IPR039455">
    <property type="entry name" value="EPFL"/>
</dbReference>
<feature type="chain" id="PRO_5011914099" description="Epidermal patterning factor-like protein" evidence="7">
    <location>
        <begin position="23"/>
        <end position="124"/>
    </location>
</feature>
<dbReference type="OrthoDB" id="1843021at2759"/>
<dbReference type="Pfam" id="PF17181">
    <property type="entry name" value="EPF"/>
    <property type="match status" value="1"/>
</dbReference>
<keyword evidence="4 7" id="KW-0964">Secreted</keyword>
<evidence type="ECO:0000256" key="5">
    <source>
        <dbReference type="ARBA" id="ARBA00022729"/>
    </source>
</evidence>
<proteinExistence type="inferred from homology"/>
<dbReference type="GO" id="GO:0005576">
    <property type="term" value="C:extracellular region"/>
    <property type="evidence" value="ECO:0007669"/>
    <property type="project" value="UniProtKB-SubCell"/>
</dbReference>
<keyword evidence="6" id="KW-1015">Disulfide bond</keyword>
<dbReference type="GO" id="GO:0010052">
    <property type="term" value="P:guard cell differentiation"/>
    <property type="evidence" value="ECO:0000318"/>
    <property type="project" value="GO_Central"/>
</dbReference>
<dbReference type="Gramene" id="Manes.16G100300.5.v8.1">
    <property type="protein sequence ID" value="Manes.16G100300.5.v8.1.CDS"/>
    <property type="gene ID" value="Manes.16G100300.v8.1"/>
</dbReference>
<comment type="subcellular location">
    <subcellularLocation>
        <location evidence="1 7">Secreted</location>
    </subcellularLocation>
</comment>
<evidence type="ECO:0000313" key="9">
    <source>
        <dbReference type="Proteomes" id="UP000091857"/>
    </source>
</evidence>
<accession>A0A251J078</accession>